<keyword evidence="3" id="KW-1185">Reference proteome</keyword>
<dbReference type="EC" id="2.3.1.-" evidence="2"/>
<dbReference type="RefSeq" id="WP_234587387.1">
    <property type="nucleotide sequence ID" value="NZ_CAMIPG010000010.1"/>
</dbReference>
<dbReference type="Gene3D" id="3.40.630.30">
    <property type="match status" value="1"/>
</dbReference>
<dbReference type="PANTHER" id="PTHR43415">
    <property type="entry name" value="SPERMIDINE N(1)-ACETYLTRANSFERASE"/>
    <property type="match status" value="1"/>
</dbReference>
<dbReference type="Pfam" id="PF00583">
    <property type="entry name" value="Acetyltransf_1"/>
    <property type="match status" value="1"/>
</dbReference>
<dbReference type="GO" id="GO:0016746">
    <property type="term" value="F:acyltransferase activity"/>
    <property type="evidence" value="ECO:0007669"/>
    <property type="project" value="UniProtKB-KW"/>
</dbReference>
<dbReference type="SUPFAM" id="SSF55729">
    <property type="entry name" value="Acyl-CoA N-acyltransferases (Nat)"/>
    <property type="match status" value="1"/>
</dbReference>
<dbReference type="GeneID" id="75020373"/>
<dbReference type="InterPro" id="IPR016181">
    <property type="entry name" value="Acyl_CoA_acyltransferase"/>
</dbReference>
<organism evidence="2 3">
    <name type="scientific">Serratia entomophila</name>
    <dbReference type="NCBI Taxonomy" id="42906"/>
    <lineage>
        <taxon>Bacteria</taxon>
        <taxon>Pseudomonadati</taxon>
        <taxon>Pseudomonadota</taxon>
        <taxon>Gammaproteobacteria</taxon>
        <taxon>Enterobacterales</taxon>
        <taxon>Yersiniaceae</taxon>
        <taxon>Serratia</taxon>
    </lineage>
</organism>
<dbReference type="PROSITE" id="PS51186">
    <property type="entry name" value="GNAT"/>
    <property type="match status" value="1"/>
</dbReference>
<dbReference type="Proteomes" id="UP001056873">
    <property type="component" value="Chromosome"/>
</dbReference>
<keyword evidence="2" id="KW-0808">Transferase</keyword>
<gene>
    <name evidence="2" type="ORF">KFQ06_22515</name>
</gene>
<keyword evidence="2" id="KW-0012">Acyltransferase</keyword>
<evidence type="ECO:0000259" key="1">
    <source>
        <dbReference type="PROSITE" id="PS51186"/>
    </source>
</evidence>
<sequence length="166" mass="18727">MSEIVVRHVETTDAQALHQLYSQPAVYRDTLQLPLPSKELWQQRIADLKPGMHNLVACLDGQLVGQLTVELNQRVRRRHVATFGIGVDSRSQGKGVGSSLMKAMIDICDNWAAIERIELTVFTDNQPAIALYRKFGFEIEGTSRRYAMRDGVLVDAYHMARFRGAL</sequence>
<reference evidence="2" key="1">
    <citation type="journal article" date="2022" name="BMC Genomics">
        <title>Genome sequence of the entomopathogenic Serratia entomophila isolate 626 and characterisation of the species specific itaconate degradation pathway.</title>
        <authorList>
            <person name="Vaughan A.L."/>
            <person name="Altermann E."/>
            <person name="Glare T.R."/>
            <person name="Hurst M.R.H."/>
        </authorList>
    </citation>
    <scope>NUCLEOTIDE SEQUENCE</scope>
    <source>
        <strain evidence="2">626</strain>
    </source>
</reference>
<dbReference type="EMBL" id="CP074347">
    <property type="protein sequence ID" value="USV00755.1"/>
    <property type="molecule type" value="Genomic_DNA"/>
</dbReference>
<name>A0ABY5CT84_9GAMM</name>
<feature type="domain" description="N-acetyltransferase" evidence="1">
    <location>
        <begin position="4"/>
        <end position="164"/>
    </location>
</feature>
<dbReference type="PANTHER" id="PTHR43415:SF3">
    <property type="entry name" value="GNAT-FAMILY ACETYLTRANSFERASE"/>
    <property type="match status" value="1"/>
</dbReference>
<evidence type="ECO:0000313" key="3">
    <source>
        <dbReference type="Proteomes" id="UP001056873"/>
    </source>
</evidence>
<protein>
    <submittedName>
        <fullName evidence="2">GNAT family N-acetyltransferase</fullName>
        <ecNumber evidence="2">2.3.1.-</ecNumber>
    </submittedName>
</protein>
<dbReference type="CDD" id="cd04301">
    <property type="entry name" value="NAT_SF"/>
    <property type="match status" value="1"/>
</dbReference>
<accession>A0ABY5CT84</accession>
<dbReference type="InterPro" id="IPR000182">
    <property type="entry name" value="GNAT_dom"/>
</dbReference>
<evidence type="ECO:0000313" key="2">
    <source>
        <dbReference type="EMBL" id="USV00755.1"/>
    </source>
</evidence>
<proteinExistence type="predicted"/>